<dbReference type="Pfam" id="PF24626">
    <property type="entry name" value="SH3_Tf2-1"/>
    <property type="match status" value="1"/>
</dbReference>
<dbReference type="PANTHER" id="PTHR45835:SF99">
    <property type="entry name" value="CHROMO DOMAIN-CONTAINING PROTEIN-RELATED"/>
    <property type="match status" value="1"/>
</dbReference>
<dbReference type="Pfam" id="PF00646">
    <property type="entry name" value="F-box"/>
    <property type="match status" value="1"/>
</dbReference>
<dbReference type="InterPro" id="IPR036397">
    <property type="entry name" value="RNaseH_sf"/>
</dbReference>
<feature type="region of interest" description="Disordered" evidence="1">
    <location>
        <begin position="1"/>
        <end position="27"/>
    </location>
</feature>
<dbReference type="InterPro" id="IPR017451">
    <property type="entry name" value="F-box-assoc_interact_dom"/>
</dbReference>
<dbReference type="Gene3D" id="1.20.1280.50">
    <property type="match status" value="1"/>
</dbReference>
<evidence type="ECO:0000259" key="2">
    <source>
        <dbReference type="PROSITE" id="PS50994"/>
    </source>
</evidence>
<dbReference type="AlphaFoldDB" id="A0A2G2V3I1"/>
<proteinExistence type="predicted"/>
<evidence type="ECO:0000313" key="3">
    <source>
        <dbReference type="EMBL" id="PHT27468.1"/>
    </source>
</evidence>
<reference evidence="3 4" key="1">
    <citation type="journal article" date="2017" name="Genome Biol.">
        <title>New reference genome sequences of hot pepper reveal the massive evolution of plant disease-resistance genes by retroduplication.</title>
        <authorList>
            <person name="Kim S."/>
            <person name="Park J."/>
            <person name="Yeom S.I."/>
            <person name="Kim Y.M."/>
            <person name="Seo E."/>
            <person name="Kim K.T."/>
            <person name="Kim M.S."/>
            <person name="Lee J.M."/>
            <person name="Cheong K."/>
            <person name="Shin H.S."/>
            <person name="Kim S.B."/>
            <person name="Han K."/>
            <person name="Lee J."/>
            <person name="Park M."/>
            <person name="Lee H.A."/>
            <person name="Lee H.Y."/>
            <person name="Lee Y."/>
            <person name="Oh S."/>
            <person name="Lee J.H."/>
            <person name="Choi E."/>
            <person name="Choi E."/>
            <person name="Lee S.E."/>
            <person name="Jeon J."/>
            <person name="Kim H."/>
            <person name="Choi G."/>
            <person name="Song H."/>
            <person name="Lee J."/>
            <person name="Lee S.C."/>
            <person name="Kwon J.K."/>
            <person name="Lee H.Y."/>
            <person name="Koo N."/>
            <person name="Hong Y."/>
            <person name="Kim R.W."/>
            <person name="Kang W.H."/>
            <person name="Huh J.H."/>
            <person name="Kang B.C."/>
            <person name="Yang T.J."/>
            <person name="Lee Y.H."/>
            <person name="Bennetzen J.L."/>
            <person name="Choi D."/>
        </authorList>
    </citation>
    <scope>NUCLEOTIDE SEQUENCE [LARGE SCALE GENOMIC DNA]</scope>
    <source>
        <strain evidence="4">cv. PBC81</strain>
    </source>
</reference>
<dbReference type="InterPro" id="IPR036047">
    <property type="entry name" value="F-box-like_dom_sf"/>
</dbReference>
<dbReference type="InterPro" id="IPR001810">
    <property type="entry name" value="F-box_dom"/>
</dbReference>
<dbReference type="SUPFAM" id="SSF53098">
    <property type="entry name" value="Ribonuclease H-like"/>
    <property type="match status" value="1"/>
</dbReference>
<dbReference type="PROSITE" id="PS50994">
    <property type="entry name" value="INTEGRASE"/>
    <property type="match status" value="1"/>
</dbReference>
<feature type="compositionally biased region" description="Basic residues" evidence="1">
    <location>
        <begin position="1"/>
        <end position="13"/>
    </location>
</feature>
<dbReference type="InterPro" id="IPR006527">
    <property type="entry name" value="F-box-assoc_dom_typ1"/>
</dbReference>
<dbReference type="Proteomes" id="UP000224567">
    <property type="component" value="Unassembled WGS sequence"/>
</dbReference>
<dbReference type="EMBL" id="MLFT02000417">
    <property type="protein sequence ID" value="PHT27468.1"/>
    <property type="molecule type" value="Genomic_DNA"/>
</dbReference>
<sequence>MAPKGKGKKKGKGNSKTTDNRAQEPTPNCIFKPEIISNILSWLPLKTLLQYRSVCKQWRKLISKPDFIATHYSHSSSLQRTDSSTIIIQSRHDGKFNHNVLVQYKPPLPPMEVKNPYPIILPKMSIAGPVNGILCIFQPPVGDALTLWNPSMNKSKMVMLSKTTNPSQKVSVGLAFDSQKKDLLILKIFCVPPFPGCTKTKVEFEIREMKYPLGWETLKSRTNYFYIDRPSCDAIFKAEPYWLAYDYEEYIPGKYERLVRFKVSKMDFEWLLLPLVGVGDYYMNLANFEDSLGFLIWEKTDNSYIDVWEVDDKKFQWRKKCKLGPLSGFGRILGCLRNGEIIAENEDGVLLFYTVNKSELVVQNDENLYPCSVKNTLTMGNSEKGSHVIFDCPEGLLLIEGMVTVDPQDVLKWKSLLRFGGLPRSSHGFDSIWIIVDQLIKSAYFISVRVSYSAERLARVYIQEVEELGIQVDLSTTFHPQTDGQSERTTQVLEDMLCACVLDFGGQWDQFLPLAEFAYNNNFHSSIQMAPFEAFYGRQCRSPIGWFETSEARPRGTNLIRDSLDRVRVIQDRVGDKVFLRVSTMKGVMRFGRRGKLSPRYIGPFEMLQRVGR</sequence>
<keyword evidence="4" id="KW-1185">Reference proteome</keyword>
<dbReference type="NCBIfam" id="TIGR01640">
    <property type="entry name" value="F_box_assoc_1"/>
    <property type="match status" value="1"/>
</dbReference>
<dbReference type="Gene3D" id="3.30.420.10">
    <property type="entry name" value="Ribonuclease H-like superfamily/Ribonuclease H"/>
    <property type="match status" value="1"/>
</dbReference>
<gene>
    <name evidence="3" type="ORF">CQW23_32930</name>
</gene>
<dbReference type="GO" id="GO:0015074">
    <property type="term" value="P:DNA integration"/>
    <property type="evidence" value="ECO:0007669"/>
    <property type="project" value="InterPro"/>
</dbReference>
<organism evidence="3 4">
    <name type="scientific">Capsicum baccatum</name>
    <name type="common">Peruvian pepper</name>
    <dbReference type="NCBI Taxonomy" id="33114"/>
    <lineage>
        <taxon>Eukaryota</taxon>
        <taxon>Viridiplantae</taxon>
        <taxon>Streptophyta</taxon>
        <taxon>Embryophyta</taxon>
        <taxon>Tracheophyta</taxon>
        <taxon>Spermatophyta</taxon>
        <taxon>Magnoliopsida</taxon>
        <taxon>eudicotyledons</taxon>
        <taxon>Gunneridae</taxon>
        <taxon>Pentapetalae</taxon>
        <taxon>asterids</taxon>
        <taxon>lamiids</taxon>
        <taxon>Solanales</taxon>
        <taxon>Solanaceae</taxon>
        <taxon>Solanoideae</taxon>
        <taxon>Capsiceae</taxon>
        <taxon>Capsicum</taxon>
    </lineage>
</organism>
<reference evidence="4" key="2">
    <citation type="journal article" date="2017" name="J. Anim. Genet.">
        <title>Multiple reference genome sequences of hot pepper reveal the massive evolution of plant disease resistance genes by retroduplication.</title>
        <authorList>
            <person name="Kim S."/>
            <person name="Park J."/>
            <person name="Yeom S.-I."/>
            <person name="Kim Y.-M."/>
            <person name="Seo E."/>
            <person name="Kim K.-T."/>
            <person name="Kim M.-S."/>
            <person name="Lee J.M."/>
            <person name="Cheong K."/>
            <person name="Shin H.-S."/>
            <person name="Kim S.-B."/>
            <person name="Han K."/>
            <person name="Lee J."/>
            <person name="Park M."/>
            <person name="Lee H.-A."/>
            <person name="Lee H.-Y."/>
            <person name="Lee Y."/>
            <person name="Oh S."/>
            <person name="Lee J.H."/>
            <person name="Choi E."/>
            <person name="Choi E."/>
            <person name="Lee S.E."/>
            <person name="Jeon J."/>
            <person name="Kim H."/>
            <person name="Choi G."/>
            <person name="Song H."/>
            <person name="Lee J."/>
            <person name="Lee S.-C."/>
            <person name="Kwon J.-K."/>
            <person name="Lee H.-Y."/>
            <person name="Koo N."/>
            <person name="Hong Y."/>
            <person name="Kim R.W."/>
            <person name="Kang W.-H."/>
            <person name="Huh J.H."/>
            <person name="Kang B.-C."/>
            <person name="Yang T.-J."/>
            <person name="Lee Y.-H."/>
            <person name="Bennetzen J.L."/>
            <person name="Choi D."/>
        </authorList>
    </citation>
    <scope>NUCLEOTIDE SEQUENCE [LARGE SCALE GENOMIC DNA]</scope>
    <source>
        <strain evidence="4">cv. PBC81</strain>
    </source>
</reference>
<dbReference type="Pfam" id="PF07734">
    <property type="entry name" value="FBA_1"/>
    <property type="match status" value="1"/>
</dbReference>
<dbReference type="InterPro" id="IPR012337">
    <property type="entry name" value="RNaseH-like_sf"/>
</dbReference>
<protein>
    <recommendedName>
        <fullName evidence="2">Integrase catalytic domain-containing protein</fullName>
    </recommendedName>
</protein>
<accession>A0A2G2V3I1</accession>
<dbReference type="SMART" id="SM00256">
    <property type="entry name" value="FBOX"/>
    <property type="match status" value="1"/>
</dbReference>
<dbReference type="SUPFAM" id="SSF81383">
    <property type="entry name" value="F-box domain"/>
    <property type="match status" value="1"/>
</dbReference>
<feature type="domain" description="Integrase catalytic" evidence="2">
    <location>
        <begin position="434"/>
        <end position="539"/>
    </location>
</feature>
<dbReference type="GO" id="GO:0003676">
    <property type="term" value="F:nucleic acid binding"/>
    <property type="evidence" value="ECO:0007669"/>
    <property type="project" value="InterPro"/>
</dbReference>
<evidence type="ECO:0000313" key="4">
    <source>
        <dbReference type="Proteomes" id="UP000224567"/>
    </source>
</evidence>
<dbReference type="InterPro" id="IPR056924">
    <property type="entry name" value="SH3_Tf2-1"/>
</dbReference>
<dbReference type="InterPro" id="IPR001584">
    <property type="entry name" value="Integrase_cat-core"/>
</dbReference>
<comment type="caution">
    <text evidence="3">The sequence shown here is derived from an EMBL/GenBank/DDBJ whole genome shotgun (WGS) entry which is preliminary data.</text>
</comment>
<name>A0A2G2V3I1_CAPBA</name>
<evidence type="ECO:0000256" key="1">
    <source>
        <dbReference type="SAM" id="MobiDB-lite"/>
    </source>
</evidence>
<dbReference type="PANTHER" id="PTHR45835">
    <property type="entry name" value="YALI0A06105P"/>
    <property type="match status" value="1"/>
</dbReference>
<dbReference type="CDD" id="cd22157">
    <property type="entry name" value="F-box_AtFBW1-like"/>
    <property type="match status" value="1"/>
</dbReference>
<dbReference type="OrthoDB" id="910659at2759"/>